<dbReference type="SUPFAM" id="SSF52833">
    <property type="entry name" value="Thioredoxin-like"/>
    <property type="match status" value="1"/>
</dbReference>
<dbReference type="Proteomes" id="UP001203852">
    <property type="component" value="Unassembled WGS sequence"/>
</dbReference>
<reference evidence="11" key="1">
    <citation type="journal article" date="2022" name="bioRxiv">
        <title>Deciphering the potential niche of two novel black yeast fungi from a biological soil crust based on their genomes, phenotypes, and melanin regulation.</title>
        <authorList>
            <consortium name="DOE Joint Genome Institute"/>
            <person name="Carr E.C."/>
            <person name="Barton Q."/>
            <person name="Grambo S."/>
            <person name="Sullivan M."/>
            <person name="Renfro C.M."/>
            <person name="Kuo A."/>
            <person name="Pangilinan J."/>
            <person name="Lipzen A."/>
            <person name="Keymanesh K."/>
            <person name="Savage E."/>
            <person name="Barry K."/>
            <person name="Grigoriev I.V."/>
            <person name="Riekhof W.R."/>
            <person name="Harris S.S."/>
        </authorList>
    </citation>
    <scope>NUCLEOTIDE SEQUENCE</scope>
    <source>
        <strain evidence="11">JF 03-4F</strain>
    </source>
</reference>
<evidence type="ECO:0000256" key="4">
    <source>
        <dbReference type="ARBA" id="ARBA00023002"/>
    </source>
</evidence>
<keyword evidence="2" id="KW-0575">Peroxidase</keyword>
<feature type="domain" description="Thioredoxin" evidence="10">
    <location>
        <begin position="44"/>
        <end position="215"/>
    </location>
</feature>
<dbReference type="CDD" id="cd02970">
    <property type="entry name" value="PRX_like2"/>
    <property type="match status" value="1"/>
</dbReference>
<dbReference type="EMBL" id="MU404352">
    <property type="protein sequence ID" value="KAI1615742.1"/>
    <property type="molecule type" value="Genomic_DNA"/>
</dbReference>
<dbReference type="GO" id="GO:0005737">
    <property type="term" value="C:cytoplasm"/>
    <property type="evidence" value="ECO:0007669"/>
    <property type="project" value="TreeGrafter"/>
</dbReference>
<dbReference type="GO" id="GO:0045454">
    <property type="term" value="P:cell redox homeostasis"/>
    <property type="evidence" value="ECO:0007669"/>
    <property type="project" value="TreeGrafter"/>
</dbReference>
<gene>
    <name evidence="11" type="ORF">EDD36DRAFT_380577</name>
</gene>
<organism evidence="11 12">
    <name type="scientific">Exophiala viscosa</name>
    <dbReference type="NCBI Taxonomy" id="2486360"/>
    <lineage>
        <taxon>Eukaryota</taxon>
        <taxon>Fungi</taxon>
        <taxon>Dikarya</taxon>
        <taxon>Ascomycota</taxon>
        <taxon>Pezizomycotina</taxon>
        <taxon>Eurotiomycetes</taxon>
        <taxon>Chaetothyriomycetidae</taxon>
        <taxon>Chaetothyriales</taxon>
        <taxon>Herpotrichiellaceae</taxon>
        <taxon>Exophiala</taxon>
    </lineage>
</organism>
<comment type="similarity">
    <text evidence="8">Belongs to the peroxiredoxin family. BCP/PrxQ subfamily.</text>
</comment>
<evidence type="ECO:0000313" key="11">
    <source>
        <dbReference type="EMBL" id="KAI1615742.1"/>
    </source>
</evidence>
<dbReference type="PANTHER" id="PTHR42801">
    <property type="entry name" value="THIOREDOXIN-DEPENDENT PEROXIDE REDUCTASE"/>
    <property type="match status" value="1"/>
</dbReference>
<dbReference type="Gene3D" id="3.40.30.10">
    <property type="entry name" value="Glutaredoxin"/>
    <property type="match status" value="1"/>
</dbReference>
<evidence type="ECO:0000256" key="2">
    <source>
        <dbReference type="ARBA" id="ARBA00022559"/>
    </source>
</evidence>
<dbReference type="AlphaFoldDB" id="A0AAN6IF73"/>
<keyword evidence="5" id="KW-1015">Disulfide bond</keyword>
<sequence>MTTLAPQLSTVLENFKKHAPAPVQHSINKAKTDFVASYDPNAAIQVGEDLPDFRLINAVGKEITSTELLAQGALLITFYRGDWCPFCNLALRAMQKHLDDFRAKGVTLVAITPELPDTTLSTTEKNELKFTVLSDVGNKYARQLGILFQQPETLRPVFEQFGHDLKSRNGDDSFAVPIPATILVDQKGIVRNTFIEPDYTKRLEPSEALKWIDAL</sequence>
<evidence type="ECO:0000256" key="8">
    <source>
        <dbReference type="ARBA" id="ARBA00038489"/>
    </source>
</evidence>
<keyword evidence="3" id="KW-0049">Antioxidant</keyword>
<dbReference type="InterPro" id="IPR000866">
    <property type="entry name" value="AhpC/TSA"/>
</dbReference>
<evidence type="ECO:0000256" key="7">
    <source>
        <dbReference type="ARBA" id="ARBA00032824"/>
    </source>
</evidence>
<dbReference type="PANTHER" id="PTHR42801:SF7">
    <property type="entry name" value="SLL1159 PROTEIN"/>
    <property type="match status" value="1"/>
</dbReference>
<keyword evidence="12" id="KW-1185">Reference proteome</keyword>
<comment type="caution">
    <text evidence="11">The sequence shown here is derived from an EMBL/GenBank/DDBJ whole genome shotgun (WGS) entry which is preliminary data.</text>
</comment>
<dbReference type="InterPro" id="IPR036249">
    <property type="entry name" value="Thioredoxin-like_sf"/>
</dbReference>
<name>A0AAN6IF73_9EURO</name>
<dbReference type="PROSITE" id="PS51352">
    <property type="entry name" value="THIOREDOXIN_2"/>
    <property type="match status" value="1"/>
</dbReference>
<dbReference type="InterPro" id="IPR050924">
    <property type="entry name" value="Peroxiredoxin_BCP/PrxQ"/>
</dbReference>
<dbReference type="Pfam" id="PF00578">
    <property type="entry name" value="AhpC-TSA"/>
    <property type="match status" value="1"/>
</dbReference>
<evidence type="ECO:0000256" key="3">
    <source>
        <dbReference type="ARBA" id="ARBA00022862"/>
    </source>
</evidence>
<comment type="catalytic activity">
    <reaction evidence="9">
        <text>a hydroperoxide + [thioredoxin]-dithiol = an alcohol + [thioredoxin]-disulfide + H2O</text>
        <dbReference type="Rhea" id="RHEA:62620"/>
        <dbReference type="Rhea" id="RHEA-COMP:10698"/>
        <dbReference type="Rhea" id="RHEA-COMP:10700"/>
        <dbReference type="ChEBI" id="CHEBI:15377"/>
        <dbReference type="ChEBI" id="CHEBI:29950"/>
        <dbReference type="ChEBI" id="CHEBI:30879"/>
        <dbReference type="ChEBI" id="CHEBI:35924"/>
        <dbReference type="ChEBI" id="CHEBI:50058"/>
        <dbReference type="EC" id="1.11.1.24"/>
    </reaction>
</comment>
<dbReference type="InterPro" id="IPR013766">
    <property type="entry name" value="Thioredoxin_domain"/>
</dbReference>
<evidence type="ECO:0000256" key="9">
    <source>
        <dbReference type="ARBA" id="ARBA00049091"/>
    </source>
</evidence>
<proteinExistence type="inferred from homology"/>
<evidence type="ECO:0000313" key="12">
    <source>
        <dbReference type="Proteomes" id="UP001203852"/>
    </source>
</evidence>
<dbReference type="GO" id="GO:0034599">
    <property type="term" value="P:cellular response to oxidative stress"/>
    <property type="evidence" value="ECO:0007669"/>
    <property type="project" value="TreeGrafter"/>
</dbReference>
<evidence type="ECO:0000256" key="1">
    <source>
        <dbReference type="ARBA" id="ARBA00013017"/>
    </source>
</evidence>
<protein>
    <recommendedName>
        <fullName evidence="1">thioredoxin-dependent peroxiredoxin</fullName>
        <ecNumber evidence="1">1.11.1.24</ecNumber>
    </recommendedName>
    <alternativeName>
        <fullName evidence="7">Thioredoxin peroxidase</fullName>
    </alternativeName>
</protein>
<keyword evidence="4" id="KW-0560">Oxidoreductase</keyword>
<evidence type="ECO:0000259" key="10">
    <source>
        <dbReference type="PROSITE" id="PS51352"/>
    </source>
</evidence>
<dbReference type="EC" id="1.11.1.24" evidence="1"/>
<evidence type="ECO:0000256" key="6">
    <source>
        <dbReference type="ARBA" id="ARBA00023284"/>
    </source>
</evidence>
<dbReference type="GO" id="GO:0008379">
    <property type="term" value="F:thioredoxin peroxidase activity"/>
    <property type="evidence" value="ECO:0007669"/>
    <property type="project" value="TreeGrafter"/>
</dbReference>
<evidence type="ECO:0000256" key="5">
    <source>
        <dbReference type="ARBA" id="ARBA00023157"/>
    </source>
</evidence>
<accession>A0AAN6IF73</accession>
<keyword evidence="6" id="KW-0676">Redox-active center</keyword>